<keyword evidence="2" id="KW-0812">Transmembrane</keyword>
<feature type="non-terminal residue" evidence="3">
    <location>
        <position position="1"/>
    </location>
</feature>
<dbReference type="AlphaFoldDB" id="A0A5J9UYA4"/>
<feature type="region of interest" description="Disordered" evidence="1">
    <location>
        <begin position="24"/>
        <end position="81"/>
    </location>
</feature>
<evidence type="ECO:0000256" key="1">
    <source>
        <dbReference type="SAM" id="MobiDB-lite"/>
    </source>
</evidence>
<sequence length="200" mass="20217">MSAGLAVPRTRRGCALANQAGWAVGVARASSDPTNPRGEWERGSRSRARAETEATSRRATSATPRVGAAAAPAPRDRDPRTHARHLAIKPPAPHTAPFHHCLPIVPAQQQPQLAKPPSPLPWLRCSLGAPPALAMASRAAMLLLAVAAVLVAAASAQEMDTGVPPAPAPVTGAAAGTAASALAVACSAVFSILVAGGLVQ</sequence>
<gene>
    <name evidence="3" type="ORF">EJB05_19782</name>
</gene>
<keyword evidence="2" id="KW-0472">Membrane</keyword>
<name>A0A5J9UYA4_9POAL</name>
<feature type="transmembrane region" description="Helical" evidence="2">
    <location>
        <begin position="177"/>
        <end position="199"/>
    </location>
</feature>
<feature type="transmembrane region" description="Helical" evidence="2">
    <location>
        <begin position="139"/>
        <end position="157"/>
    </location>
</feature>
<dbReference type="EMBL" id="RWGY01000011">
    <property type="protein sequence ID" value="TVU28271.1"/>
    <property type="molecule type" value="Genomic_DNA"/>
</dbReference>
<evidence type="ECO:0000256" key="2">
    <source>
        <dbReference type="SAM" id="Phobius"/>
    </source>
</evidence>
<dbReference type="Proteomes" id="UP000324897">
    <property type="component" value="Chromosome 1"/>
</dbReference>
<evidence type="ECO:0000313" key="3">
    <source>
        <dbReference type="EMBL" id="TVU28271.1"/>
    </source>
</evidence>
<keyword evidence="4" id="KW-1185">Reference proteome</keyword>
<evidence type="ECO:0000313" key="4">
    <source>
        <dbReference type="Proteomes" id="UP000324897"/>
    </source>
</evidence>
<dbReference type="Gramene" id="TVU28271">
    <property type="protein sequence ID" value="TVU28271"/>
    <property type="gene ID" value="EJB05_19782"/>
</dbReference>
<reference evidence="3 4" key="1">
    <citation type="journal article" date="2019" name="Sci. Rep.">
        <title>A high-quality genome of Eragrostis curvula grass provides insights into Poaceae evolution and supports new strategies to enhance forage quality.</title>
        <authorList>
            <person name="Carballo J."/>
            <person name="Santos B.A.C.M."/>
            <person name="Zappacosta D."/>
            <person name="Garbus I."/>
            <person name="Selva J.P."/>
            <person name="Gallo C.A."/>
            <person name="Diaz A."/>
            <person name="Albertini E."/>
            <person name="Caccamo M."/>
            <person name="Echenique V."/>
        </authorList>
    </citation>
    <scope>NUCLEOTIDE SEQUENCE [LARGE SCALE GENOMIC DNA]</scope>
    <source>
        <strain evidence="4">cv. Victoria</strain>
        <tissue evidence="3">Leaf</tissue>
    </source>
</reference>
<feature type="compositionally biased region" description="Low complexity" evidence="1">
    <location>
        <begin position="57"/>
        <end position="73"/>
    </location>
</feature>
<accession>A0A5J9UYA4</accession>
<proteinExistence type="predicted"/>
<organism evidence="3 4">
    <name type="scientific">Eragrostis curvula</name>
    <name type="common">weeping love grass</name>
    <dbReference type="NCBI Taxonomy" id="38414"/>
    <lineage>
        <taxon>Eukaryota</taxon>
        <taxon>Viridiplantae</taxon>
        <taxon>Streptophyta</taxon>
        <taxon>Embryophyta</taxon>
        <taxon>Tracheophyta</taxon>
        <taxon>Spermatophyta</taxon>
        <taxon>Magnoliopsida</taxon>
        <taxon>Liliopsida</taxon>
        <taxon>Poales</taxon>
        <taxon>Poaceae</taxon>
        <taxon>PACMAD clade</taxon>
        <taxon>Chloridoideae</taxon>
        <taxon>Eragrostideae</taxon>
        <taxon>Eragrostidinae</taxon>
        <taxon>Eragrostis</taxon>
    </lineage>
</organism>
<feature type="compositionally biased region" description="Basic and acidic residues" evidence="1">
    <location>
        <begin position="38"/>
        <end position="56"/>
    </location>
</feature>
<protein>
    <submittedName>
        <fullName evidence="3">Uncharacterized protein</fullName>
    </submittedName>
</protein>
<keyword evidence="2" id="KW-1133">Transmembrane helix</keyword>
<comment type="caution">
    <text evidence="3">The sequence shown here is derived from an EMBL/GenBank/DDBJ whole genome shotgun (WGS) entry which is preliminary data.</text>
</comment>